<dbReference type="EMBL" id="GL438286">
    <property type="protein sequence ID" value="EFN69199.1"/>
    <property type="molecule type" value="Genomic_DNA"/>
</dbReference>
<feature type="non-terminal residue" evidence="1">
    <location>
        <position position="1"/>
    </location>
</feature>
<proteinExistence type="predicted"/>
<keyword evidence="2" id="KW-1185">Reference proteome</keyword>
<sequence length="73" mass="8465">TCILHNFIRKFDANSYTYERTSVNGNGTQEKITLENLPMQDGNATKDAFRVRELIKDYFNSDIGSVPWQEYTV</sequence>
<dbReference type="Proteomes" id="UP000000311">
    <property type="component" value="Unassembled WGS sequence"/>
</dbReference>
<evidence type="ECO:0000313" key="1">
    <source>
        <dbReference type="EMBL" id="EFN69199.1"/>
    </source>
</evidence>
<dbReference type="InParanoid" id="E2ABJ0"/>
<feature type="non-terminal residue" evidence="1">
    <location>
        <position position="73"/>
    </location>
</feature>
<organism evidence="2">
    <name type="scientific">Camponotus floridanus</name>
    <name type="common">Florida carpenter ant</name>
    <dbReference type="NCBI Taxonomy" id="104421"/>
    <lineage>
        <taxon>Eukaryota</taxon>
        <taxon>Metazoa</taxon>
        <taxon>Ecdysozoa</taxon>
        <taxon>Arthropoda</taxon>
        <taxon>Hexapoda</taxon>
        <taxon>Insecta</taxon>
        <taxon>Pterygota</taxon>
        <taxon>Neoptera</taxon>
        <taxon>Endopterygota</taxon>
        <taxon>Hymenoptera</taxon>
        <taxon>Apocrita</taxon>
        <taxon>Aculeata</taxon>
        <taxon>Formicoidea</taxon>
        <taxon>Formicidae</taxon>
        <taxon>Formicinae</taxon>
        <taxon>Camponotus</taxon>
    </lineage>
</organism>
<evidence type="ECO:0000313" key="2">
    <source>
        <dbReference type="Proteomes" id="UP000000311"/>
    </source>
</evidence>
<accession>E2ABJ0</accession>
<name>E2ABJ0_CAMFO</name>
<protein>
    <submittedName>
        <fullName evidence="1">Uncharacterized protein</fullName>
    </submittedName>
</protein>
<reference evidence="1 2" key="1">
    <citation type="journal article" date="2010" name="Science">
        <title>Genomic comparison of the ants Camponotus floridanus and Harpegnathos saltator.</title>
        <authorList>
            <person name="Bonasio R."/>
            <person name="Zhang G."/>
            <person name="Ye C."/>
            <person name="Mutti N.S."/>
            <person name="Fang X."/>
            <person name="Qin N."/>
            <person name="Donahue G."/>
            <person name="Yang P."/>
            <person name="Li Q."/>
            <person name="Li C."/>
            <person name="Zhang P."/>
            <person name="Huang Z."/>
            <person name="Berger S.L."/>
            <person name="Reinberg D."/>
            <person name="Wang J."/>
            <person name="Liebig J."/>
        </authorList>
    </citation>
    <scope>NUCLEOTIDE SEQUENCE [LARGE SCALE GENOMIC DNA]</scope>
    <source>
        <strain evidence="2">C129</strain>
    </source>
</reference>
<gene>
    <name evidence="1" type="ORF">EAG_01536</name>
</gene>
<dbReference type="AlphaFoldDB" id="E2ABJ0"/>